<proteinExistence type="inferred from homology"/>
<evidence type="ECO:0000256" key="3">
    <source>
        <dbReference type="ARBA" id="ARBA00022801"/>
    </source>
</evidence>
<dbReference type="EC" id="5.6.2.4" evidence="11"/>
<dbReference type="Pfam" id="PF21196">
    <property type="entry name" value="PcrA_UvrD_tudor"/>
    <property type="match status" value="1"/>
</dbReference>
<dbReference type="RefSeq" id="WP_036666788.1">
    <property type="nucleotide sequence ID" value="NZ_KK082132.1"/>
</dbReference>
<dbReference type="GO" id="GO:0005829">
    <property type="term" value="C:cytosol"/>
    <property type="evidence" value="ECO:0007669"/>
    <property type="project" value="TreeGrafter"/>
</dbReference>
<dbReference type="InterPro" id="IPR014016">
    <property type="entry name" value="UvrD-like_ATP-bd"/>
</dbReference>
<keyword evidence="2 10" id="KW-0547">Nucleotide-binding</keyword>
<feature type="binding site" evidence="10">
    <location>
        <begin position="33"/>
        <end position="40"/>
    </location>
    <ligand>
        <name>ATP</name>
        <dbReference type="ChEBI" id="CHEBI:30616"/>
    </ligand>
</feature>
<protein>
    <recommendedName>
        <fullName evidence="11">ATP-dependent DNA helicase</fullName>
        <ecNumber evidence="11">5.6.2.4</ecNumber>
    </recommendedName>
</protein>
<keyword evidence="16" id="KW-1185">Reference proteome</keyword>
<name>A0A9W5S1Z3_9BACL</name>
<evidence type="ECO:0000256" key="1">
    <source>
        <dbReference type="ARBA" id="ARBA00009922"/>
    </source>
</evidence>
<dbReference type="CDD" id="cd17932">
    <property type="entry name" value="DEXQc_UvrD"/>
    <property type="match status" value="1"/>
</dbReference>
<dbReference type="EMBL" id="JFHU01000109">
    <property type="protein sequence ID" value="EXX89059.1"/>
    <property type="molecule type" value="Genomic_DNA"/>
</dbReference>
<dbReference type="InterPro" id="IPR027417">
    <property type="entry name" value="P-loop_NTPase"/>
</dbReference>
<dbReference type="GO" id="GO:0043138">
    <property type="term" value="F:3'-5' DNA helicase activity"/>
    <property type="evidence" value="ECO:0007669"/>
    <property type="project" value="UniProtKB-EC"/>
</dbReference>
<dbReference type="GO" id="GO:0016787">
    <property type="term" value="F:hydrolase activity"/>
    <property type="evidence" value="ECO:0007669"/>
    <property type="project" value="UniProtKB-UniRule"/>
</dbReference>
<dbReference type="GO" id="GO:0005524">
    <property type="term" value="F:ATP binding"/>
    <property type="evidence" value="ECO:0007669"/>
    <property type="project" value="UniProtKB-UniRule"/>
</dbReference>
<dbReference type="PANTHER" id="PTHR11070">
    <property type="entry name" value="UVRD / RECB / PCRA DNA HELICASE FAMILY MEMBER"/>
    <property type="match status" value="1"/>
</dbReference>
<dbReference type="GO" id="GO:0003677">
    <property type="term" value="F:DNA binding"/>
    <property type="evidence" value="ECO:0007669"/>
    <property type="project" value="UniProtKB-KW"/>
</dbReference>
<keyword evidence="6 11" id="KW-0238">DNA-binding</keyword>
<organism evidence="15 16">
    <name type="scientific">Paenibacillus darwinianus</name>
    <dbReference type="NCBI Taxonomy" id="1380763"/>
    <lineage>
        <taxon>Bacteria</taxon>
        <taxon>Bacillati</taxon>
        <taxon>Bacillota</taxon>
        <taxon>Bacilli</taxon>
        <taxon>Bacillales</taxon>
        <taxon>Paenibacillaceae</taxon>
        <taxon>Paenibacillus</taxon>
    </lineage>
</organism>
<dbReference type="PROSITE" id="PS51198">
    <property type="entry name" value="UVRD_HELICASE_ATP_BIND"/>
    <property type="match status" value="1"/>
</dbReference>
<dbReference type="Gene3D" id="3.40.50.300">
    <property type="entry name" value="P-loop containing nucleotide triphosphate hydrolases"/>
    <property type="match status" value="2"/>
</dbReference>
<evidence type="ECO:0000256" key="6">
    <source>
        <dbReference type="ARBA" id="ARBA00023125"/>
    </source>
</evidence>
<dbReference type="Pfam" id="PF00580">
    <property type="entry name" value="UvrD-helicase"/>
    <property type="match status" value="1"/>
</dbReference>
<dbReference type="Gene3D" id="1.10.486.10">
    <property type="entry name" value="PCRA, domain 4"/>
    <property type="match status" value="1"/>
</dbReference>
<evidence type="ECO:0000259" key="14">
    <source>
        <dbReference type="PROSITE" id="PS51217"/>
    </source>
</evidence>
<evidence type="ECO:0000256" key="2">
    <source>
        <dbReference type="ARBA" id="ARBA00022741"/>
    </source>
</evidence>
<dbReference type="OrthoDB" id="9810135at2"/>
<dbReference type="PANTHER" id="PTHR11070:SF2">
    <property type="entry name" value="ATP-DEPENDENT DNA HELICASE SRS2"/>
    <property type="match status" value="1"/>
</dbReference>
<keyword evidence="7" id="KW-0413">Isomerase</keyword>
<dbReference type="InterPro" id="IPR013986">
    <property type="entry name" value="DExx_box_DNA_helicase_dom_sf"/>
</dbReference>
<comment type="catalytic activity">
    <reaction evidence="8">
        <text>Couples ATP hydrolysis with the unwinding of duplex DNA by translocating in the 3'-5' direction.</text>
        <dbReference type="EC" id="5.6.2.4"/>
    </reaction>
</comment>
<dbReference type="Gene3D" id="1.10.10.160">
    <property type="match status" value="1"/>
</dbReference>
<gene>
    <name evidence="15" type="ORF">BG53_00700</name>
</gene>
<sequence length="796" mass="87381">MFNRIDIDQAVEKLNPRQREAVQATDGPLLIMAGAGSGKTRVLTHRIAYLIEKKRVAPWSILAITFTNKAAREMQNRVATLVGPGGQDIWVSTFHSMCVRILRKDIGRIGYSSNFTILDSADQLSVIRNVMKDQNVDTKKFEPKAVQARISSAKNELLTPDRFEQKVGDYFDQIAANVYRAYQKRLKSNNSLDFDDLIMTTTRLFKEVPEVLEFYQNKFRYIHVDEYQDTNRAQYMLCRMLADKHQNICVVGDSDQSIYRWRGADITNILNFEGDYPESRTILLEQNYRSSSNILNAANAVIKQNAGRKAKKLWTDKGEGAPIGVYQADSEHEEGYFVTGEIRKNKQGGRKFADHAILYRTNAQSRVIEEILIKSDIPYQIVGGVKFYDRKEIKDLLAYLRLISNPDDDVSLIRIINVPKRGIGDTTLAKVSAEAARRGESMFAVLANLEGVDVAGKTRAALTDFRELIDNLTRMVDYLSVTELTEKMLEFIGYREELERENTLESKSRLENIDEFLSVTMDFERRNDDKSLIAFLTDLALIADIDSMDKKDDAQDVKDAVILMTMHSAKGLEFPVVFIIGMEEGVFPHSRAFADNDELEEERRLAYVGITRAEEQLFLTCARMRTLFGQTKANAPSRFLQEVPDSLKTIASPGGRLAGSGFGAGSRSFGTDSGARAGLGSGGFGLRPGAAAGSRSGGAGGSSVPRPGLGGSAGSAGGVRVTTAMDAARAGAGAAGSAAGGGESFAAGDKVSHAKWGTGTVVSVRGTGNDMELQIAFPAPVGVKRLLAAFAPITKA</sequence>
<comment type="similarity">
    <text evidence="1 11">Belongs to the helicase family. UvrD subfamily.</text>
</comment>
<dbReference type="NCBIfam" id="TIGR01073">
    <property type="entry name" value="pcrA"/>
    <property type="match status" value="1"/>
</dbReference>
<feature type="region of interest" description="Disordered" evidence="12">
    <location>
        <begin position="690"/>
        <end position="716"/>
    </location>
</feature>
<dbReference type="FunFam" id="1.10.486.10:FF:000003">
    <property type="entry name" value="ATP-dependent DNA helicase"/>
    <property type="match status" value="1"/>
</dbReference>
<dbReference type="GO" id="GO:0006260">
    <property type="term" value="P:DNA replication"/>
    <property type="evidence" value="ECO:0007669"/>
    <property type="project" value="InterPro"/>
</dbReference>
<evidence type="ECO:0000259" key="13">
    <source>
        <dbReference type="PROSITE" id="PS51198"/>
    </source>
</evidence>
<evidence type="ECO:0000256" key="12">
    <source>
        <dbReference type="SAM" id="MobiDB-lite"/>
    </source>
</evidence>
<dbReference type="PROSITE" id="PS51217">
    <property type="entry name" value="UVRD_HELICASE_CTER"/>
    <property type="match status" value="1"/>
</dbReference>
<keyword evidence="3 10" id="KW-0378">Hydrolase</keyword>
<comment type="caution">
    <text evidence="15">The sequence shown here is derived from an EMBL/GenBank/DDBJ whole genome shotgun (WGS) entry which is preliminary data.</text>
</comment>
<evidence type="ECO:0000313" key="15">
    <source>
        <dbReference type="EMBL" id="EXX89059.1"/>
    </source>
</evidence>
<dbReference type="AlphaFoldDB" id="A0A9W5S1Z3"/>
<evidence type="ECO:0000256" key="4">
    <source>
        <dbReference type="ARBA" id="ARBA00022806"/>
    </source>
</evidence>
<evidence type="ECO:0000256" key="11">
    <source>
        <dbReference type="RuleBase" id="RU364053"/>
    </source>
</evidence>
<feature type="domain" description="UvrD-like helicase C-terminal" evidence="14">
    <location>
        <begin position="292"/>
        <end position="571"/>
    </location>
</feature>
<dbReference type="CDD" id="cd18807">
    <property type="entry name" value="SF1_C_UvrD"/>
    <property type="match status" value="1"/>
</dbReference>
<accession>A0A9W5S1Z3</accession>
<reference evidence="15 16" key="1">
    <citation type="submission" date="2014-02" db="EMBL/GenBank/DDBJ databases">
        <title>Genome sequence of Paenibacillus darwinianus reveals adaptive mechanisms for survival in Antarctic soils.</title>
        <authorList>
            <person name="Dsouza M."/>
            <person name="Taylor M.W."/>
            <person name="Turner S.J."/>
            <person name="Aislabie J."/>
        </authorList>
    </citation>
    <scope>NUCLEOTIDE SEQUENCE [LARGE SCALE GENOMIC DNA]</scope>
    <source>
        <strain evidence="15 16">CE1</strain>
    </source>
</reference>
<dbReference type="FunFam" id="1.10.10.160:FF:000001">
    <property type="entry name" value="ATP-dependent DNA helicase"/>
    <property type="match status" value="1"/>
</dbReference>
<evidence type="ECO:0000256" key="7">
    <source>
        <dbReference type="ARBA" id="ARBA00023235"/>
    </source>
</evidence>
<dbReference type="GO" id="GO:0033202">
    <property type="term" value="C:DNA helicase complex"/>
    <property type="evidence" value="ECO:0007669"/>
    <property type="project" value="TreeGrafter"/>
</dbReference>
<comment type="catalytic activity">
    <reaction evidence="9 11">
        <text>ATP + H2O = ADP + phosphate + H(+)</text>
        <dbReference type="Rhea" id="RHEA:13065"/>
        <dbReference type="ChEBI" id="CHEBI:15377"/>
        <dbReference type="ChEBI" id="CHEBI:15378"/>
        <dbReference type="ChEBI" id="CHEBI:30616"/>
        <dbReference type="ChEBI" id="CHEBI:43474"/>
        <dbReference type="ChEBI" id="CHEBI:456216"/>
        <dbReference type="EC" id="5.6.2.4"/>
    </reaction>
</comment>
<dbReference type="InterPro" id="IPR000212">
    <property type="entry name" value="DNA_helicase_UvrD/REP"/>
</dbReference>
<evidence type="ECO:0000313" key="16">
    <source>
        <dbReference type="Proteomes" id="UP000053750"/>
    </source>
</evidence>
<dbReference type="GO" id="GO:0000725">
    <property type="term" value="P:recombinational repair"/>
    <property type="evidence" value="ECO:0007669"/>
    <property type="project" value="TreeGrafter"/>
</dbReference>
<keyword evidence="4 10" id="KW-0347">Helicase</keyword>
<dbReference type="Pfam" id="PF13361">
    <property type="entry name" value="UvrD_C"/>
    <property type="match status" value="1"/>
</dbReference>
<keyword evidence="5 10" id="KW-0067">ATP-binding</keyword>
<evidence type="ECO:0000256" key="9">
    <source>
        <dbReference type="ARBA" id="ARBA00048988"/>
    </source>
</evidence>
<evidence type="ECO:0000256" key="5">
    <source>
        <dbReference type="ARBA" id="ARBA00022840"/>
    </source>
</evidence>
<dbReference type="InterPro" id="IPR005751">
    <property type="entry name" value="ATP-dep_DNA_helicase_PcrA"/>
</dbReference>
<feature type="domain" description="UvrD-like helicase ATP-binding" evidence="13">
    <location>
        <begin position="12"/>
        <end position="291"/>
    </location>
</feature>
<evidence type="ECO:0000256" key="10">
    <source>
        <dbReference type="PROSITE-ProRule" id="PRU00560"/>
    </source>
</evidence>
<dbReference type="GO" id="GO:0009314">
    <property type="term" value="P:response to radiation"/>
    <property type="evidence" value="ECO:0007669"/>
    <property type="project" value="UniProtKB-ARBA"/>
</dbReference>
<dbReference type="SUPFAM" id="SSF52540">
    <property type="entry name" value="P-loop containing nucleoside triphosphate hydrolases"/>
    <property type="match status" value="1"/>
</dbReference>
<dbReference type="Proteomes" id="UP000053750">
    <property type="component" value="Unassembled WGS sequence"/>
</dbReference>
<evidence type="ECO:0000256" key="8">
    <source>
        <dbReference type="ARBA" id="ARBA00034617"/>
    </source>
</evidence>
<dbReference type="InterPro" id="IPR014017">
    <property type="entry name" value="DNA_helicase_UvrD-like_C"/>
</dbReference>